<proteinExistence type="predicted"/>
<name>A0A221K611_9RHOB</name>
<keyword evidence="2" id="KW-1185">Reference proteome</keyword>
<geneLocation type="plasmid" evidence="1 2">
    <name>pSMR1-1</name>
</geneLocation>
<sequence>MVIRNSKDCGIYCFLSDYGCESTFHMSTKQLFKRHRFPAVITLCAVRMYLRYPLSYKDVTDLLAERGLA</sequence>
<reference evidence="1 2" key="1">
    <citation type="submission" date="2017-07" db="EMBL/GenBank/DDBJ databases">
        <title>Genome Sequence of Sulfitobacter pseudonitzschiae Strain SMR1 Isolated from a culture of the Diatom Skeletonema marinoi.</title>
        <authorList>
            <person name="Topel M."/>
            <person name="Pinder M.I.M."/>
            <person name="Johansson O.N."/>
            <person name="Kourtchenko O."/>
            <person name="Godhe A."/>
            <person name="Clarke A.K."/>
        </authorList>
    </citation>
    <scope>NUCLEOTIDE SEQUENCE [LARGE SCALE GENOMIC DNA]</scope>
    <source>
        <strain evidence="1 2">SMR1</strain>
        <plasmid evidence="1 2">pSMR1-1</plasmid>
    </source>
</reference>
<dbReference type="KEGG" id="spse:SULPSESMR1_04743"/>
<evidence type="ECO:0000313" key="1">
    <source>
        <dbReference type="EMBL" id="ASM74441.1"/>
    </source>
</evidence>
<evidence type="ECO:0000313" key="2">
    <source>
        <dbReference type="Proteomes" id="UP000199754"/>
    </source>
</evidence>
<protein>
    <submittedName>
        <fullName evidence="1">Transposase</fullName>
    </submittedName>
</protein>
<gene>
    <name evidence="1" type="ORF">SULPSESMR1_04743</name>
</gene>
<dbReference type="AlphaFoldDB" id="A0A221K611"/>
<organism evidence="1 2">
    <name type="scientific">Pseudosulfitobacter pseudonitzschiae</name>
    <dbReference type="NCBI Taxonomy" id="1402135"/>
    <lineage>
        <taxon>Bacteria</taxon>
        <taxon>Pseudomonadati</taxon>
        <taxon>Pseudomonadota</taxon>
        <taxon>Alphaproteobacteria</taxon>
        <taxon>Rhodobacterales</taxon>
        <taxon>Roseobacteraceae</taxon>
        <taxon>Pseudosulfitobacter</taxon>
    </lineage>
</organism>
<accession>A0A221K611</accession>
<dbReference type="EMBL" id="CP022416">
    <property type="protein sequence ID" value="ASM74441.1"/>
    <property type="molecule type" value="Genomic_DNA"/>
</dbReference>
<dbReference type="Proteomes" id="UP000199754">
    <property type="component" value="Plasmid pSMR1-1"/>
</dbReference>
<keyword evidence="1" id="KW-0614">Plasmid</keyword>